<keyword evidence="2" id="KW-1185">Reference proteome</keyword>
<name>A0A9D4PE27_RHISA</name>
<dbReference type="PANTHER" id="PTHR34615:SF1">
    <property type="entry name" value="PX DOMAIN-CONTAINING PROTEIN"/>
    <property type="match status" value="1"/>
</dbReference>
<organism evidence="1 2">
    <name type="scientific">Rhipicephalus sanguineus</name>
    <name type="common">Brown dog tick</name>
    <name type="synonym">Ixodes sanguineus</name>
    <dbReference type="NCBI Taxonomy" id="34632"/>
    <lineage>
        <taxon>Eukaryota</taxon>
        <taxon>Metazoa</taxon>
        <taxon>Ecdysozoa</taxon>
        <taxon>Arthropoda</taxon>
        <taxon>Chelicerata</taxon>
        <taxon>Arachnida</taxon>
        <taxon>Acari</taxon>
        <taxon>Parasitiformes</taxon>
        <taxon>Ixodida</taxon>
        <taxon>Ixodoidea</taxon>
        <taxon>Ixodidae</taxon>
        <taxon>Rhipicephalinae</taxon>
        <taxon>Rhipicephalus</taxon>
        <taxon>Rhipicephalus</taxon>
    </lineage>
</organism>
<gene>
    <name evidence="1" type="ORF">HPB52_003328</name>
</gene>
<dbReference type="Proteomes" id="UP000821837">
    <property type="component" value="Chromosome 8"/>
</dbReference>
<dbReference type="EMBL" id="JABSTV010001254">
    <property type="protein sequence ID" value="KAH7938984.1"/>
    <property type="molecule type" value="Genomic_DNA"/>
</dbReference>
<reference evidence="1" key="2">
    <citation type="submission" date="2021-09" db="EMBL/GenBank/DDBJ databases">
        <authorList>
            <person name="Jia N."/>
            <person name="Wang J."/>
            <person name="Shi W."/>
            <person name="Du L."/>
            <person name="Sun Y."/>
            <person name="Zhan W."/>
            <person name="Jiang J."/>
            <person name="Wang Q."/>
            <person name="Zhang B."/>
            <person name="Ji P."/>
            <person name="Sakyi L.B."/>
            <person name="Cui X."/>
            <person name="Yuan T."/>
            <person name="Jiang B."/>
            <person name="Yang W."/>
            <person name="Lam T.T.-Y."/>
            <person name="Chang Q."/>
            <person name="Ding S."/>
            <person name="Wang X."/>
            <person name="Zhu J."/>
            <person name="Ruan X."/>
            <person name="Zhao L."/>
            <person name="Wei J."/>
            <person name="Que T."/>
            <person name="Du C."/>
            <person name="Cheng J."/>
            <person name="Dai P."/>
            <person name="Han X."/>
            <person name="Huang E."/>
            <person name="Gao Y."/>
            <person name="Liu J."/>
            <person name="Shao H."/>
            <person name="Ye R."/>
            <person name="Li L."/>
            <person name="Wei W."/>
            <person name="Wang X."/>
            <person name="Wang C."/>
            <person name="Huo Q."/>
            <person name="Li W."/>
            <person name="Guo W."/>
            <person name="Chen H."/>
            <person name="Chen S."/>
            <person name="Zhou L."/>
            <person name="Zhou L."/>
            <person name="Ni X."/>
            <person name="Tian J."/>
            <person name="Zhou Y."/>
            <person name="Sheng Y."/>
            <person name="Liu T."/>
            <person name="Pan Y."/>
            <person name="Xia L."/>
            <person name="Li J."/>
            <person name="Zhao F."/>
            <person name="Cao W."/>
        </authorList>
    </citation>
    <scope>NUCLEOTIDE SEQUENCE</scope>
    <source>
        <strain evidence="1">Rsan-2018</strain>
        <tissue evidence="1">Larvae</tissue>
    </source>
</reference>
<accession>A0A9D4PE27</accession>
<comment type="caution">
    <text evidence="1">The sequence shown here is derived from an EMBL/GenBank/DDBJ whole genome shotgun (WGS) entry which is preliminary data.</text>
</comment>
<dbReference type="PANTHER" id="PTHR34615">
    <property type="entry name" value="PX DOMAIN-CONTAINING PROTEIN"/>
    <property type="match status" value="1"/>
</dbReference>
<protein>
    <submittedName>
        <fullName evidence="1">Uncharacterized protein</fullName>
    </submittedName>
</protein>
<proteinExistence type="predicted"/>
<reference evidence="1" key="1">
    <citation type="journal article" date="2020" name="Cell">
        <title>Large-Scale Comparative Analyses of Tick Genomes Elucidate Their Genetic Diversity and Vector Capacities.</title>
        <authorList>
            <consortium name="Tick Genome and Microbiome Consortium (TIGMIC)"/>
            <person name="Jia N."/>
            <person name="Wang J."/>
            <person name="Shi W."/>
            <person name="Du L."/>
            <person name="Sun Y."/>
            <person name="Zhan W."/>
            <person name="Jiang J.F."/>
            <person name="Wang Q."/>
            <person name="Zhang B."/>
            <person name="Ji P."/>
            <person name="Bell-Sakyi L."/>
            <person name="Cui X.M."/>
            <person name="Yuan T.T."/>
            <person name="Jiang B.G."/>
            <person name="Yang W.F."/>
            <person name="Lam T.T."/>
            <person name="Chang Q.C."/>
            <person name="Ding S.J."/>
            <person name="Wang X.J."/>
            <person name="Zhu J.G."/>
            <person name="Ruan X.D."/>
            <person name="Zhao L."/>
            <person name="Wei J.T."/>
            <person name="Ye R.Z."/>
            <person name="Que T.C."/>
            <person name="Du C.H."/>
            <person name="Zhou Y.H."/>
            <person name="Cheng J.X."/>
            <person name="Dai P.F."/>
            <person name="Guo W.B."/>
            <person name="Han X.H."/>
            <person name="Huang E.J."/>
            <person name="Li L.F."/>
            <person name="Wei W."/>
            <person name="Gao Y.C."/>
            <person name="Liu J.Z."/>
            <person name="Shao H.Z."/>
            <person name="Wang X."/>
            <person name="Wang C.C."/>
            <person name="Yang T.C."/>
            <person name="Huo Q.B."/>
            <person name="Li W."/>
            <person name="Chen H.Y."/>
            <person name="Chen S.E."/>
            <person name="Zhou L.G."/>
            <person name="Ni X.B."/>
            <person name="Tian J.H."/>
            <person name="Sheng Y."/>
            <person name="Liu T."/>
            <person name="Pan Y.S."/>
            <person name="Xia L.Y."/>
            <person name="Li J."/>
            <person name="Zhao F."/>
            <person name="Cao W.C."/>
        </authorList>
    </citation>
    <scope>NUCLEOTIDE SEQUENCE</scope>
    <source>
        <strain evidence="1">Rsan-2018</strain>
    </source>
</reference>
<evidence type="ECO:0000313" key="1">
    <source>
        <dbReference type="EMBL" id="KAH7938984.1"/>
    </source>
</evidence>
<dbReference type="VEuPathDB" id="VectorBase:RSAN_042221"/>
<dbReference type="AlphaFoldDB" id="A0A9D4PE27"/>
<evidence type="ECO:0000313" key="2">
    <source>
        <dbReference type="Proteomes" id="UP000821837"/>
    </source>
</evidence>
<sequence length="140" mass="16148">MSGSVVCERYLLSSLWNEIDDLLMTKRQPELLQGSLDDVEHYFRRESASKLLCYCSEHGLLDIDNIELSLFSQQFRFQKDDLSELFRALKLPEIMKSPQNVTVPGREASCITLRRLAYPNRWCDLEAIFGRHSSVMSSVA</sequence>